<gene>
    <name evidence="1" type="ORF">DFP97_10884</name>
</gene>
<organism evidence="1 2">
    <name type="scientific">Paenibacillus prosopidis</name>
    <dbReference type="NCBI Taxonomy" id="630520"/>
    <lineage>
        <taxon>Bacteria</taxon>
        <taxon>Bacillati</taxon>
        <taxon>Bacillota</taxon>
        <taxon>Bacilli</taxon>
        <taxon>Bacillales</taxon>
        <taxon>Paenibacillaceae</taxon>
        <taxon>Paenibacillus</taxon>
    </lineage>
</organism>
<dbReference type="EMBL" id="QPJD01000008">
    <property type="protein sequence ID" value="RCW47469.1"/>
    <property type="molecule type" value="Genomic_DNA"/>
</dbReference>
<comment type="caution">
    <text evidence="1">The sequence shown here is derived from an EMBL/GenBank/DDBJ whole genome shotgun (WGS) entry which is preliminary data.</text>
</comment>
<proteinExistence type="predicted"/>
<evidence type="ECO:0000313" key="1">
    <source>
        <dbReference type="EMBL" id="RCW47469.1"/>
    </source>
</evidence>
<keyword evidence="2" id="KW-1185">Reference proteome</keyword>
<dbReference type="Proteomes" id="UP000252415">
    <property type="component" value="Unassembled WGS sequence"/>
</dbReference>
<name>A0A368VZT1_9BACL</name>
<evidence type="ECO:0000313" key="2">
    <source>
        <dbReference type="Proteomes" id="UP000252415"/>
    </source>
</evidence>
<dbReference type="AlphaFoldDB" id="A0A368VZT1"/>
<reference evidence="1 2" key="1">
    <citation type="submission" date="2018-07" db="EMBL/GenBank/DDBJ databases">
        <title>Genomic Encyclopedia of Type Strains, Phase III (KMG-III): the genomes of soil and plant-associated and newly described type strains.</title>
        <authorList>
            <person name="Whitman W."/>
        </authorList>
    </citation>
    <scope>NUCLEOTIDE SEQUENCE [LARGE SCALE GENOMIC DNA]</scope>
    <source>
        <strain evidence="1 2">CECT 7506</strain>
    </source>
</reference>
<accession>A0A368VZT1</accession>
<sequence length="78" mass="9047">MAAVNEQRQQKAKRRFKTGQWVQYDGLYSDDWGGDLMLVQGDLFPAHPQMGDTHWTYAGQSALHFTKPPKRKGNYIDY</sequence>
<evidence type="ECO:0008006" key="3">
    <source>
        <dbReference type="Google" id="ProtNLM"/>
    </source>
</evidence>
<protein>
    <recommendedName>
        <fullName evidence="3">YjzC-like protein</fullName>
    </recommendedName>
</protein>